<gene>
    <name evidence="1" type="ORF">I4F81_012798</name>
</gene>
<sequence>MAQSPVLHSSSPMSSLLLLSAPNLPQVGHVAGASSTRTFPSSISDRARMSARTELGQLYSGIGSDDRSSSTAMSSSVGPTSARCSFLTTRTLLDRTAWRHEKPAALSQKTQCVDISTQRTQATTLHNPVPVTTTKTAVCPVRKTSIGPSASQSSGSPVSACVARASEE</sequence>
<reference evidence="1" key="1">
    <citation type="submission" date="2019-11" db="EMBL/GenBank/DDBJ databases">
        <title>Nori genome reveals adaptations in red seaweeds to the harsh intertidal environment.</title>
        <authorList>
            <person name="Wang D."/>
            <person name="Mao Y."/>
        </authorList>
    </citation>
    <scope>NUCLEOTIDE SEQUENCE</scope>
    <source>
        <tissue evidence="1">Gametophyte</tissue>
    </source>
</reference>
<dbReference type="Proteomes" id="UP000798662">
    <property type="component" value="Chromosome 3"/>
</dbReference>
<dbReference type="EMBL" id="CM020620">
    <property type="protein sequence ID" value="KAK1870336.1"/>
    <property type="molecule type" value="Genomic_DNA"/>
</dbReference>
<name>A0ACC3CK53_PYRYE</name>
<accession>A0ACC3CK53</accession>
<keyword evidence="2" id="KW-1185">Reference proteome</keyword>
<evidence type="ECO:0000313" key="1">
    <source>
        <dbReference type="EMBL" id="KAK1870336.1"/>
    </source>
</evidence>
<proteinExistence type="predicted"/>
<organism evidence="1 2">
    <name type="scientific">Pyropia yezoensis</name>
    <name type="common">Susabi-nori</name>
    <name type="synonym">Porphyra yezoensis</name>
    <dbReference type="NCBI Taxonomy" id="2788"/>
    <lineage>
        <taxon>Eukaryota</taxon>
        <taxon>Rhodophyta</taxon>
        <taxon>Bangiophyceae</taxon>
        <taxon>Bangiales</taxon>
        <taxon>Bangiaceae</taxon>
        <taxon>Pyropia</taxon>
    </lineage>
</organism>
<evidence type="ECO:0000313" key="2">
    <source>
        <dbReference type="Proteomes" id="UP000798662"/>
    </source>
</evidence>
<comment type="caution">
    <text evidence="1">The sequence shown here is derived from an EMBL/GenBank/DDBJ whole genome shotgun (WGS) entry which is preliminary data.</text>
</comment>
<protein>
    <submittedName>
        <fullName evidence="1">Uncharacterized protein</fullName>
    </submittedName>
</protein>